<dbReference type="GO" id="GO:0004439">
    <property type="term" value="F:phosphatidylinositol-4,5-bisphosphate 5-phosphatase activity"/>
    <property type="evidence" value="ECO:0007669"/>
    <property type="project" value="TreeGrafter"/>
</dbReference>
<dbReference type="InterPro" id="IPR000300">
    <property type="entry name" value="IPPc"/>
</dbReference>
<evidence type="ECO:0000259" key="1">
    <source>
        <dbReference type="SMART" id="SM00128"/>
    </source>
</evidence>
<accession>A0A8I6SNR6</accession>
<dbReference type="SMART" id="SM00128">
    <property type="entry name" value="IPPc"/>
    <property type="match status" value="1"/>
</dbReference>
<protein>
    <recommendedName>
        <fullName evidence="1">Inositol polyphosphate-related phosphatase domain-containing protein</fullName>
    </recommendedName>
</protein>
<dbReference type="Gene3D" id="3.60.10.10">
    <property type="entry name" value="Endonuclease/exonuclease/phosphatase"/>
    <property type="match status" value="1"/>
</dbReference>
<dbReference type="OMA" id="KESGHKP"/>
<dbReference type="AlphaFoldDB" id="A0A8I6SNR6"/>
<reference evidence="2" key="1">
    <citation type="submission" date="2022-01" db="UniProtKB">
        <authorList>
            <consortium name="EnsemblMetazoa"/>
        </authorList>
    </citation>
    <scope>IDENTIFICATION</scope>
</reference>
<keyword evidence="3" id="KW-1185">Reference proteome</keyword>
<dbReference type="Proteomes" id="UP000494040">
    <property type="component" value="Unassembled WGS sequence"/>
</dbReference>
<sequence length="339" mass="38884">MEDWTEIGRSLSILHKSPLFLLLNLADIKSSRRGVMSVLKTSSAAMRLLSAILVFAAFTGVLSCTQQTSSSPNLKAFTVRVVTWSVNSNYLPKDFSDLLGIANRSKTPGADMIVVGLQNLGILANEKDNDWVRALKDHVHDGCYWTIDASIRKGNGFVIFGRTDKPQAVHKEMLSKDGAIITNFNYFGHQFTFVGLQLDKKVDEKKRVEEYEDVKKNIKENYDRKNDFVFWLGNLNFKIELNQTKAKEYIEKKDWTTLLTYDQLKKAQKEKKAFEELTEQNINFGPTFKFKPATDNYDWEETPSWADRILFRSKKNNAITPVKYESIEKYKESGHKPVV</sequence>
<proteinExistence type="predicted"/>
<dbReference type="PANTHER" id="PTHR11200:SF275">
    <property type="entry name" value="LD06095P"/>
    <property type="match status" value="1"/>
</dbReference>
<dbReference type="SUPFAM" id="SSF56219">
    <property type="entry name" value="DNase I-like"/>
    <property type="match status" value="1"/>
</dbReference>
<feature type="domain" description="Inositol polyphosphate-related phosphatase" evidence="1">
    <location>
        <begin position="75"/>
        <end position="339"/>
    </location>
</feature>
<dbReference type="InterPro" id="IPR046985">
    <property type="entry name" value="IP5"/>
</dbReference>
<dbReference type="EnsemblMetazoa" id="XM_024229852.1">
    <property type="protein sequence ID" value="XP_024085620.1"/>
    <property type="gene ID" value="LOC106662974"/>
</dbReference>
<dbReference type="RefSeq" id="XP_024085620.1">
    <property type="nucleotide sequence ID" value="XM_024229852.1"/>
</dbReference>
<evidence type="ECO:0000313" key="2">
    <source>
        <dbReference type="EnsemblMetazoa" id="XP_024085620.1"/>
    </source>
</evidence>
<dbReference type="GeneID" id="106662974"/>
<name>A0A8I6SNR6_CIMLE</name>
<dbReference type="Pfam" id="PF22669">
    <property type="entry name" value="Exo_endo_phos2"/>
    <property type="match status" value="1"/>
</dbReference>
<dbReference type="InterPro" id="IPR036691">
    <property type="entry name" value="Endo/exonu/phosph_ase_sf"/>
</dbReference>
<dbReference type="PANTHER" id="PTHR11200">
    <property type="entry name" value="INOSITOL 5-PHOSPHATASE"/>
    <property type="match status" value="1"/>
</dbReference>
<organism evidence="2 3">
    <name type="scientific">Cimex lectularius</name>
    <name type="common">Bed bug</name>
    <name type="synonym">Acanthia lectularia</name>
    <dbReference type="NCBI Taxonomy" id="79782"/>
    <lineage>
        <taxon>Eukaryota</taxon>
        <taxon>Metazoa</taxon>
        <taxon>Ecdysozoa</taxon>
        <taxon>Arthropoda</taxon>
        <taxon>Hexapoda</taxon>
        <taxon>Insecta</taxon>
        <taxon>Pterygota</taxon>
        <taxon>Neoptera</taxon>
        <taxon>Paraneoptera</taxon>
        <taxon>Hemiptera</taxon>
        <taxon>Heteroptera</taxon>
        <taxon>Panheteroptera</taxon>
        <taxon>Cimicomorpha</taxon>
        <taxon>Cimicidae</taxon>
        <taxon>Cimex</taxon>
    </lineage>
</organism>
<dbReference type="OrthoDB" id="62798at2759"/>
<evidence type="ECO:0000313" key="3">
    <source>
        <dbReference type="Proteomes" id="UP000494040"/>
    </source>
</evidence>
<dbReference type="KEGG" id="clec:106662974"/>
<dbReference type="GO" id="GO:0046856">
    <property type="term" value="P:phosphatidylinositol dephosphorylation"/>
    <property type="evidence" value="ECO:0007669"/>
    <property type="project" value="InterPro"/>
</dbReference>